<evidence type="ECO:0000313" key="3">
    <source>
        <dbReference type="Proteomes" id="UP000295645"/>
    </source>
</evidence>
<sequence length="207" mass="22324">MSENLRSHIVATRSMVAMSGALPNDPDGGEQSQTFASRVKAVIKASGSVSEIARRCGFSEGVVRSWRDGNTDPSRGRCVTMARTLGISLLWLAAGEGPMMLGNNSDDVAGRIETSETVRERRGDQDTDSQGTIALDSSRLASAMKLLQSDIEMAGGQFSPSNHADLVAEMYEILHHTARTDYADRMVAFHHKLQSRVQSDRGNGIAA</sequence>
<dbReference type="InterPro" id="IPR010982">
    <property type="entry name" value="Lambda_DNA-bd_dom_sf"/>
</dbReference>
<gene>
    <name evidence="2" type="ORF">EC912_107146</name>
</gene>
<dbReference type="EMBL" id="SMCS01000007">
    <property type="protein sequence ID" value="TCV92438.1"/>
    <property type="molecule type" value="Genomic_DNA"/>
</dbReference>
<dbReference type="RefSeq" id="WP_243649327.1">
    <property type="nucleotide sequence ID" value="NZ_SMCS01000007.1"/>
</dbReference>
<dbReference type="CDD" id="cd00093">
    <property type="entry name" value="HTH_XRE"/>
    <property type="match status" value="1"/>
</dbReference>
<protein>
    <recommendedName>
        <fullName evidence="1">HTH cro/C1-type domain-containing protein</fullName>
    </recommendedName>
</protein>
<organism evidence="2 3">
    <name type="scientific">Luteibacter rhizovicinus</name>
    <dbReference type="NCBI Taxonomy" id="242606"/>
    <lineage>
        <taxon>Bacteria</taxon>
        <taxon>Pseudomonadati</taxon>
        <taxon>Pseudomonadota</taxon>
        <taxon>Gammaproteobacteria</taxon>
        <taxon>Lysobacterales</taxon>
        <taxon>Rhodanobacteraceae</taxon>
        <taxon>Luteibacter</taxon>
    </lineage>
</organism>
<dbReference type="GO" id="GO:0003677">
    <property type="term" value="F:DNA binding"/>
    <property type="evidence" value="ECO:0007669"/>
    <property type="project" value="InterPro"/>
</dbReference>
<proteinExistence type="predicted"/>
<evidence type="ECO:0000313" key="2">
    <source>
        <dbReference type="EMBL" id="TCV92438.1"/>
    </source>
</evidence>
<evidence type="ECO:0000259" key="1">
    <source>
        <dbReference type="PROSITE" id="PS50943"/>
    </source>
</evidence>
<dbReference type="SUPFAM" id="SSF47413">
    <property type="entry name" value="lambda repressor-like DNA-binding domains"/>
    <property type="match status" value="1"/>
</dbReference>
<dbReference type="InterPro" id="IPR001387">
    <property type="entry name" value="Cro/C1-type_HTH"/>
</dbReference>
<feature type="domain" description="HTH cro/C1-type" evidence="1">
    <location>
        <begin position="48"/>
        <end position="92"/>
    </location>
</feature>
<comment type="caution">
    <text evidence="2">The sequence shown here is derived from an EMBL/GenBank/DDBJ whole genome shotgun (WGS) entry which is preliminary data.</text>
</comment>
<reference evidence="2 3" key="1">
    <citation type="submission" date="2019-03" db="EMBL/GenBank/DDBJ databases">
        <title>Above-ground endophytic microbial communities from plants in different locations in the United States.</title>
        <authorList>
            <person name="Frank C."/>
        </authorList>
    </citation>
    <scope>NUCLEOTIDE SEQUENCE [LARGE SCALE GENOMIC DNA]</scope>
    <source>
        <strain evidence="2 3">LP_13_YM</strain>
    </source>
</reference>
<name>A0A4R3YLU5_9GAMM</name>
<accession>A0A4R3YLU5</accession>
<dbReference type="AlphaFoldDB" id="A0A4R3YLU5"/>
<dbReference type="PROSITE" id="PS50943">
    <property type="entry name" value="HTH_CROC1"/>
    <property type="match status" value="1"/>
</dbReference>
<keyword evidence="3" id="KW-1185">Reference proteome</keyword>
<dbReference type="Proteomes" id="UP000295645">
    <property type="component" value="Unassembled WGS sequence"/>
</dbReference>
<dbReference type="Gene3D" id="1.10.260.40">
    <property type="entry name" value="lambda repressor-like DNA-binding domains"/>
    <property type="match status" value="1"/>
</dbReference>